<dbReference type="EMBL" id="JAKUCV010004514">
    <property type="protein sequence ID" value="KAJ4835137.1"/>
    <property type="molecule type" value="Genomic_DNA"/>
</dbReference>
<evidence type="ECO:0000259" key="1">
    <source>
        <dbReference type="SMART" id="SM00256"/>
    </source>
</evidence>
<protein>
    <recommendedName>
        <fullName evidence="1">F-box domain-containing protein</fullName>
    </recommendedName>
</protein>
<dbReference type="Proteomes" id="UP001141552">
    <property type="component" value="Unassembled WGS sequence"/>
</dbReference>
<dbReference type="Pfam" id="PF00646">
    <property type="entry name" value="F-box"/>
    <property type="match status" value="1"/>
</dbReference>
<dbReference type="InterPro" id="IPR006527">
    <property type="entry name" value="F-box-assoc_dom_typ1"/>
</dbReference>
<evidence type="ECO:0000313" key="3">
    <source>
        <dbReference type="Proteomes" id="UP001141552"/>
    </source>
</evidence>
<dbReference type="InterPro" id="IPR011043">
    <property type="entry name" value="Gal_Oxase/kelch_b-propeller"/>
</dbReference>
<dbReference type="InterPro" id="IPR017451">
    <property type="entry name" value="F-box-assoc_interact_dom"/>
</dbReference>
<dbReference type="NCBIfam" id="TIGR01640">
    <property type="entry name" value="F_box_assoc_1"/>
    <property type="match status" value="1"/>
</dbReference>
<keyword evidence="3" id="KW-1185">Reference proteome</keyword>
<dbReference type="Pfam" id="PF07734">
    <property type="entry name" value="FBA_1"/>
    <property type="match status" value="1"/>
</dbReference>
<proteinExistence type="predicted"/>
<reference evidence="2" key="1">
    <citation type="submission" date="2022-02" db="EMBL/GenBank/DDBJ databases">
        <authorList>
            <person name="Henning P.M."/>
            <person name="McCubbin A.G."/>
            <person name="Shore J.S."/>
        </authorList>
    </citation>
    <scope>NUCLEOTIDE SEQUENCE</scope>
    <source>
        <strain evidence="2">F60SS</strain>
        <tissue evidence="2">Leaves</tissue>
    </source>
</reference>
<accession>A0A9Q0FPC9</accession>
<feature type="domain" description="F-box" evidence="1">
    <location>
        <begin position="27"/>
        <end position="67"/>
    </location>
</feature>
<reference evidence="2" key="2">
    <citation type="journal article" date="2023" name="Plants (Basel)">
        <title>Annotation of the Turnera subulata (Passifloraceae) Draft Genome Reveals the S-Locus Evolved after the Divergence of Turneroideae from Passifloroideae in a Stepwise Manner.</title>
        <authorList>
            <person name="Henning P.M."/>
            <person name="Roalson E.H."/>
            <person name="Mir W."/>
            <person name="McCubbin A.G."/>
            <person name="Shore J.S."/>
        </authorList>
    </citation>
    <scope>NUCLEOTIDE SEQUENCE</scope>
    <source>
        <strain evidence="2">F60SS</strain>
    </source>
</reference>
<dbReference type="InterPro" id="IPR050796">
    <property type="entry name" value="SCF_F-box_component"/>
</dbReference>
<organism evidence="2 3">
    <name type="scientific">Turnera subulata</name>
    <dbReference type="NCBI Taxonomy" id="218843"/>
    <lineage>
        <taxon>Eukaryota</taxon>
        <taxon>Viridiplantae</taxon>
        <taxon>Streptophyta</taxon>
        <taxon>Embryophyta</taxon>
        <taxon>Tracheophyta</taxon>
        <taxon>Spermatophyta</taxon>
        <taxon>Magnoliopsida</taxon>
        <taxon>eudicotyledons</taxon>
        <taxon>Gunneridae</taxon>
        <taxon>Pentapetalae</taxon>
        <taxon>rosids</taxon>
        <taxon>fabids</taxon>
        <taxon>Malpighiales</taxon>
        <taxon>Passifloraceae</taxon>
        <taxon>Turnera</taxon>
    </lineage>
</organism>
<evidence type="ECO:0000313" key="2">
    <source>
        <dbReference type="EMBL" id="KAJ4835137.1"/>
    </source>
</evidence>
<dbReference type="AlphaFoldDB" id="A0A9Q0FPC9"/>
<gene>
    <name evidence="2" type="ORF">Tsubulata_039681</name>
</gene>
<dbReference type="SMART" id="SM00256">
    <property type="entry name" value="FBOX"/>
    <property type="match status" value="1"/>
</dbReference>
<name>A0A9Q0FPC9_9ROSI</name>
<dbReference type="SUPFAM" id="SSF81383">
    <property type="entry name" value="F-box domain"/>
    <property type="match status" value="1"/>
</dbReference>
<dbReference type="InterPro" id="IPR036047">
    <property type="entry name" value="F-box-like_dom_sf"/>
</dbReference>
<dbReference type="SUPFAM" id="SSF50965">
    <property type="entry name" value="Galactose oxidase, central domain"/>
    <property type="match status" value="1"/>
</dbReference>
<dbReference type="OrthoDB" id="1461052at2759"/>
<comment type="caution">
    <text evidence="2">The sequence shown here is derived from an EMBL/GenBank/DDBJ whole genome shotgun (WGS) entry which is preliminary data.</text>
</comment>
<dbReference type="InterPro" id="IPR001810">
    <property type="entry name" value="F-box_dom"/>
</dbReference>
<dbReference type="PANTHER" id="PTHR31672:SF13">
    <property type="entry name" value="F-BOX PROTEIN CPR30-LIKE"/>
    <property type="match status" value="1"/>
</dbReference>
<sequence length="332" mass="38415">MSVASNKRKREENSDETDMKIRQESCLPSVIVEEILALLPNKPIHRFRIVSKSWLSLLASVDFHKLRCKSAPPAINVPKLLEYKEKFSVFNSLEYGSNGEIAVTKVWYPLDDLVSVNPFVGSCNGLVCLQYELLIDNSNIKRKREIVVWNPFTGSYRKLPDIPVHGWTYTYGFGYDSASDDYKVFIATGHNHYPVPGDGARVDIFSLKTGSWRKMKKLDDRYLRCIQPEHEGLFLNGALHWESRGNGSFYDDKKIFAFDLSTEKFYDVPKSNNPDCRYGYQSLGVVGEYLCLCFSSYNNELRNIVWVMKEYCNEASWVHFISYMLFSLLLYW</sequence>
<dbReference type="PANTHER" id="PTHR31672">
    <property type="entry name" value="BNACNNG10540D PROTEIN"/>
    <property type="match status" value="1"/>
</dbReference>